<dbReference type="InterPro" id="IPR004107">
    <property type="entry name" value="Integrase_SAM-like_N"/>
</dbReference>
<dbReference type="AlphaFoldDB" id="A0A1Y3U7Q7"/>
<dbReference type="EMBL" id="NFHM01000005">
    <property type="protein sequence ID" value="OUN44806.1"/>
    <property type="molecule type" value="Genomic_DNA"/>
</dbReference>
<comment type="similarity">
    <text evidence="2">Belongs to the 'phage' integrase family.</text>
</comment>
<dbReference type="PANTHER" id="PTHR30349:SF64">
    <property type="entry name" value="PROPHAGE INTEGRASE INTD-RELATED"/>
    <property type="match status" value="1"/>
</dbReference>
<reference evidence="8" key="1">
    <citation type="submission" date="2017-04" db="EMBL/GenBank/DDBJ databases">
        <title>Function of individual gut microbiota members based on whole genome sequencing of pure cultures obtained from chicken caecum.</title>
        <authorList>
            <person name="Medvecky M."/>
            <person name="Cejkova D."/>
            <person name="Polansky O."/>
            <person name="Karasova D."/>
            <person name="Kubasova T."/>
            <person name="Cizek A."/>
            <person name="Rychlik I."/>
        </authorList>
    </citation>
    <scope>NUCLEOTIDE SEQUENCE [LARGE SCALE GENOMIC DNA]</scope>
    <source>
        <strain evidence="8">An75</strain>
    </source>
</reference>
<evidence type="ECO:0000256" key="4">
    <source>
        <dbReference type="ARBA" id="ARBA00023125"/>
    </source>
</evidence>
<dbReference type="CDD" id="cd01189">
    <property type="entry name" value="INT_ICEBs1_C_like"/>
    <property type="match status" value="1"/>
</dbReference>
<name>A0A1Y3U7Q7_9FIRM</name>
<keyword evidence="4" id="KW-0238">DNA-binding</keyword>
<evidence type="ECO:0000256" key="2">
    <source>
        <dbReference type="ARBA" id="ARBA00008857"/>
    </source>
</evidence>
<dbReference type="InterPro" id="IPR050090">
    <property type="entry name" value="Tyrosine_recombinase_XerCD"/>
</dbReference>
<dbReference type="Gene3D" id="1.10.443.10">
    <property type="entry name" value="Intergrase catalytic core"/>
    <property type="match status" value="1"/>
</dbReference>
<dbReference type="InterPro" id="IPR011010">
    <property type="entry name" value="DNA_brk_join_enz"/>
</dbReference>
<comment type="function">
    <text evidence="1">Site-specific tyrosine recombinase, which acts by catalyzing the cutting and rejoining of the recombining DNA molecules.</text>
</comment>
<dbReference type="InterPro" id="IPR013762">
    <property type="entry name" value="Integrase-like_cat_sf"/>
</dbReference>
<dbReference type="SUPFAM" id="SSF56349">
    <property type="entry name" value="DNA breaking-rejoining enzymes"/>
    <property type="match status" value="1"/>
</dbReference>
<dbReference type="PANTHER" id="PTHR30349">
    <property type="entry name" value="PHAGE INTEGRASE-RELATED"/>
    <property type="match status" value="1"/>
</dbReference>
<gene>
    <name evidence="7" type="ORF">B5G26_05515</name>
</gene>
<accession>A0A1Y3U7Q7</accession>
<proteinExistence type="inferred from homology"/>
<dbReference type="InterPro" id="IPR002104">
    <property type="entry name" value="Integrase_catalytic"/>
</dbReference>
<dbReference type="GO" id="GO:0003677">
    <property type="term" value="F:DNA binding"/>
    <property type="evidence" value="ECO:0007669"/>
    <property type="project" value="UniProtKB-KW"/>
</dbReference>
<comment type="caution">
    <text evidence="7">The sequence shown here is derived from an EMBL/GenBank/DDBJ whole genome shotgun (WGS) entry which is preliminary data.</text>
</comment>
<evidence type="ECO:0000256" key="5">
    <source>
        <dbReference type="ARBA" id="ARBA00023172"/>
    </source>
</evidence>
<dbReference type="RefSeq" id="WP_087988987.1">
    <property type="nucleotide sequence ID" value="NZ_CAMMLX010000048.1"/>
</dbReference>
<evidence type="ECO:0000256" key="3">
    <source>
        <dbReference type="ARBA" id="ARBA00022908"/>
    </source>
</evidence>
<organism evidence="7 8">
    <name type="scientific">Anaerotignum lactatifermentans</name>
    <dbReference type="NCBI Taxonomy" id="160404"/>
    <lineage>
        <taxon>Bacteria</taxon>
        <taxon>Bacillati</taxon>
        <taxon>Bacillota</taxon>
        <taxon>Clostridia</taxon>
        <taxon>Lachnospirales</taxon>
        <taxon>Anaerotignaceae</taxon>
        <taxon>Anaerotignum</taxon>
    </lineage>
</organism>
<evidence type="ECO:0000313" key="7">
    <source>
        <dbReference type="EMBL" id="OUN44806.1"/>
    </source>
</evidence>
<evidence type="ECO:0000259" key="6">
    <source>
        <dbReference type="PROSITE" id="PS51898"/>
    </source>
</evidence>
<evidence type="ECO:0000313" key="8">
    <source>
        <dbReference type="Proteomes" id="UP000195455"/>
    </source>
</evidence>
<dbReference type="GO" id="GO:0015074">
    <property type="term" value="P:DNA integration"/>
    <property type="evidence" value="ECO:0007669"/>
    <property type="project" value="UniProtKB-KW"/>
</dbReference>
<keyword evidence="5" id="KW-0233">DNA recombination</keyword>
<dbReference type="Pfam" id="PF14659">
    <property type="entry name" value="Phage_int_SAM_3"/>
    <property type="match status" value="1"/>
</dbReference>
<dbReference type="GO" id="GO:0006310">
    <property type="term" value="P:DNA recombination"/>
    <property type="evidence" value="ECO:0007669"/>
    <property type="project" value="UniProtKB-KW"/>
</dbReference>
<feature type="domain" description="Tyr recombinase" evidence="6">
    <location>
        <begin position="181"/>
        <end position="387"/>
    </location>
</feature>
<evidence type="ECO:0000256" key="1">
    <source>
        <dbReference type="ARBA" id="ARBA00003283"/>
    </source>
</evidence>
<keyword evidence="3" id="KW-0229">DNA integration</keyword>
<dbReference type="PROSITE" id="PS51898">
    <property type="entry name" value="TYR_RECOMBINASE"/>
    <property type="match status" value="1"/>
</dbReference>
<protein>
    <recommendedName>
        <fullName evidence="6">Tyr recombinase domain-containing protein</fullName>
    </recommendedName>
</protein>
<dbReference type="Gene3D" id="1.10.150.130">
    <property type="match status" value="1"/>
</dbReference>
<dbReference type="InterPro" id="IPR010998">
    <property type="entry name" value="Integrase_recombinase_N"/>
</dbReference>
<dbReference type="Proteomes" id="UP000195455">
    <property type="component" value="Unassembled WGS sequence"/>
</dbReference>
<sequence length="397" mass="46734">MGKRRANNEGCITKRKDGKWMARIKVGRREDGEVKYSYMYANTQQAVIERMNDLKLSLNMGIDVVKGDITVEQWLKVWMEKYKQNLKPTTKTSYYNNIRLHINPFIGGVRLNKLETGQIQYMLEQAYNSKKNRTKTKNEKSTSLFFKVYSVINGAMKQAVKNKMVKNNPCDDIVFPPEERKEVRVFTLEEQRAFEMALTGETYRVLYMTYLYTGARLGELPALTWKDINFDMSYIDLNKKAVVVHDYYKEGKKTDYQVQDYLKSKSSKRKVYITNKLVDILKEEKERQQLAYAEFGWEWSEENLVFPSGAYTMLDMRNIQTMFQRIRDKAGISHGTMHTLRHTYATRCFESDIDIKVISEQLGHKNVKTTYDTYVHVMPEKKKLEMEKLNLLDQLVV</sequence>
<dbReference type="Pfam" id="PF00589">
    <property type="entry name" value="Phage_integrase"/>
    <property type="match status" value="1"/>
</dbReference>